<evidence type="ECO:0000313" key="4">
    <source>
        <dbReference type="Proteomes" id="UP000838756"/>
    </source>
</evidence>
<evidence type="ECO:0000259" key="2">
    <source>
        <dbReference type="PROSITE" id="PS51029"/>
    </source>
</evidence>
<dbReference type="InterPro" id="IPR039353">
    <property type="entry name" value="TF_Adf1"/>
</dbReference>
<dbReference type="OrthoDB" id="7457415at2759"/>
<dbReference type="EMBL" id="CAKXAJ010019363">
    <property type="protein sequence ID" value="CAH2218289.1"/>
    <property type="molecule type" value="Genomic_DNA"/>
</dbReference>
<dbReference type="Pfam" id="PF10545">
    <property type="entry name" value="MADF_DNA_bdg"/>
    <property type="match status" value="1"/>
</dbReference>
<feature type="region of interest" description="Disordered" evidence="1">
    <location>
        <begin position="247"/>
        <end position="266"/>
    </location>
</feature>
<dbReference type="InterPro" id="IPR006578">
    <property type="entry name" value="MADF-dom"/>
</dbReference>
<reference evidence="3" key="1">
    <citation type="submission" date="2022-03" db="EMBL/GenBank/DDBJ databases">
        <authorList>
            <person name="Lindestad O."/>
        </authorList>
    </citation>
    <scope>NUCLEOTIDE SEQUENCE</scope>
</reference>
<sequence length="274" mass="31533">VSPQADDRRLIRLVRERRLLYARNNMPVASYYTQVKNLWDDVARSMGWSVADVRRKWSHIRNSYSRHLRNEMHGTCTSRGRMVSRWYLADELEFLREHMATDILANKTTKRELDDTSQGLDVKRPTSFSSFSPTMVDMELPDSAPESVDVKPFLQSPWFQMGARADAGPPPSALNDDSCSSAFGPEETSSYFQFFRGIYNDYQELPARKQRLFKRNCLNMLHDLLDAEEGSHISIVNAYHQESVLNLSNSGHGSEDDRDKKPNIDECYILPNST</sequence>
<organism evidence="3 4">
    <name type="scientific">Pararge aegeria aegeria</name>
    <dbReference type="NCBI Taxonomy" id="348720"/>
    <lineage>
        <taxon>Eukaryota</taxon>
        <taxon>Metazoa</taxon>
        <taxon>Ecdysozoa</taxon>
        <taxon>Arthropoda</taxon>
        <taxon>Hexapoda</taxon>
        <taxon>Insecta</taxon>
        <taxon>Pterygota</taxon>
        <taxon>Neoptera</taxon>
        <taxon>Endopterygota</taxon>
        <taxon>Lepidoptera</taxon>
        <taxon>Glossata</taxon>
        <taxon>Ditrysia</taxon>
        <taxon>Papilionoidea</taxon>
        <taxon>Nymphalidae</taxon>
        <taxon>Satyrinae</taxon>
        <taxon>Satyrini</taxon>
        <taxon>Parargina</taxon>
        <taxon>Pararge</taxon>
    </lineage>
</organism>
<evidence type="ECO:0000313" key="3">
    <source>
        <dbReference type="EMBL" id="CAH2218289.1"/>
    </source>
</evidence>
<proteinExistence type="predicted"/>
<comment type="caution">
    <text evidence="3">The sequence shown here is derived from an EMBL/GenBank/DDBJ whole genome shotgun (WGS) entry which is preliminary data.</text>
</comment>
<accession>A0A8S4QUH7</accession>
<feature type="compositionally biased region" description="Basic and acidic residues" evidence="1">
    <location>
        <begin position="253"/>
        <end position="264"/>
    </location>
</feature>
<dbReference type="PROSITE" id="PS51029">
    <property type="entry name" value="MADF"/>
    <property type="match status" value="1"/>
</dbReference>
<dbReference type="Proteomes" id="UP000838756">
    <property type="component" value="Unassembled WGS sequence"/>
</dbReference>
<keyword evidence="4" id="KW-1185">Reference proteome</keyword>
<dbReference type="PANTHER" id="PTHR12243:SF67">
    <property type="entry name" value="COREPRESSOR OF PANGOLIN, ISOFORM A-RELATED"/>
    <property type="match status" value="1"/>
</dbReference>
<evidence type="ECO:0000256" key="1">
    <source>
        <dbReference type="SAM" id="MobiDB-lite"/>
    </source>
</evidence>
<dbReference type="PANTHER" id="PTHR12243">
    <property type="entry name" value="MADF DOMAIN TRANSCRIPTION FACTOR"/>
    <property type="match status" value="1"/>
</dbReference>
<gene>
    <name evidence="3" type="primary">jg20780</name>
    <name evidence="3" type="ORF">PAEG_LOCUS6136</name>
</gene>
<name>A0A8S4QUH7_9NEOP</name>
<dbReference type="AlphaFoldDB" id="A0A8S4QUH7"/>
<protein>
    <submittedName>
        <fullName evidence="3">Jg20780 protein</fullName>
    </submittedName>
</protein>
<feature type="domain" description="MADF" evidence="2">
    <location>
        <begin position="9"/>
        <end position="100"/>
    </location>
</feature>
<feature type="non-terminal residue" evidence="3">
    <location>
        <position position="274"/>
    </location>
</feature>
<dbReference type="SMART" id="SM00595">
    <property type="entry name" value="MADF"/>
    <property type="match status" value="1"/>
</dbReference>